<proteinExistence type="predicted"/>
<reference evidence="7 8" key="1">
    <citation type="journal article" date="2018" name="Sci. Data">
        <title>The draft genome sequence of cork oak.</title>
        <authorList>
            <person name="Ramos A.M."/>
            <person name="Usie A."/>
            <person name="Barbosa P."/>
            <person name="Barros P.M."/>
            <person name="Capote T."/>
            <person name="Chaves I."/>
            <person name="Simoes F."/>
            <person name="Abreu I."/>
            <person name="Carrasquinho I."/>
            <person name="Faro C."/>
            <person name="Guimaraes J.B."/>
            <person name="Mendonca D."/>
            <person name="Nobrega F."/>
            <person name="Rodrigues L."/>
            <person name="Saibo N.J.M."/>
            <person name="Varela M.C."/>
            <person name="Egas C."/>
            <person name="Matos J."/>
            <person name="Miguel C.M."/>
            <person name="Oliveira M.M."/>
            <person name="Ricardo C.P."/>
            <person name="Goncalves S."/>
        </authorList>
    </citation>
    <scope>NUCLEOTIDE SEQUENCE [LARGE SCALE GENOMIC DNA]</scope>
    <source>
        <strain evidence="8">cv. HL8</strain>
    </source>
</reference>
<dbReference type="Gene3D" id="1.10.510.10">
    <property type="entry name" value="Transferase(Phosphotransferase) domain 1"/>
    <property type="match status" value="1"/>
</dbReference>
<dbReference type="GO" id="GO:0004674">
    <property type="term" value="F:protein serine/threonine kinase activity"/>
    <property type="evidence" value="ECO:0007669"/>
    <property type="project" value="UniProtKB-KW"/>
</dbReference>
<keyword evidence="4" id="KW-0418">Kinase</keyword>
<dbReference type="SUPFAM" id="SSF56112">
    <property type="entry name" value="Protein kinase-like (PK-like)"/>
    <property type="match status" value="1"/>
</dbReference>
<name>A0AAW0LHK8_QUESU</name>
<evidence type="ECO:0000259" key="6">
    <source>
        <dbReference type="PROSITE" id="PS50011"/>
    </source>
</evidence>
<dbReference type="Pfam" id="PF07714">
    <property type="entry name" value="PK_Tyr_Ser-Thr"/>
    <property type="match status" value="1"/>
</dbReference>
<protein>
    <submittedName>
        <fullName evidence="7">G-type lectin s-receptor-like serine/threonine-protein kinase sd1-1</fullName>
    </submittedName>
</protein>
<keyword evidence="8" id="KW-1185">Reference proteome</keyword>
<keyword evidence="2" id="KW-0808">Transferase</keyword>
<evidence type="ECO:0000256" key="3">
    <source>
        <dbReference type="ARBA" id="ARBA00022741"/>
    </source>
</evidence>
<dbReference type="InterPro" id="IPR011009">
    <property type="entry name" value="Kinase-like_dom_sf"/>
</dbReference>
<evidence type="ECO:0000313" key="7">
    <source>
        <dbReference type="EMBL" id="KAK7850974.1"/>
    </source>
</evidence>
<dbReference type="PANTHER" id="PTHR27002:SF900">
    <property type="entry name" value="S-LOCUS LECTIN KINASE FAMILY PROTEIN"/>
    <property type="match status" value="1"/>
</dbReference>
<organism evidence="7 8">
    <name type="scientific">Quercus suber</name>
    <name type="common">Cork oak</name>
    <dbReference type="NCBI Taxonomy" id="58331"/>
    <lineage>
        <taxon>Eukaryota</taxon>
        <taxon>Viridiplantae</taxon>
        <taxon>Streptophyta</taxon>
        <taxon>Embryophyta</taxon>
        <taxon>Tracheophyta</taxon>
        <taxon>Spermatophyta</taxon>
        <taxon>Magnoliopsida</taxon>
        <taxon>eudicotyledons</taxon>
        <taxon>Gunneridae</taxon>
        <taxon>Pentapetalae</taxon>
        <taxon>rosids</taxon>
        <taxon>fabids</taxon>
        <taxon>Fagales</taxon>
        <taxon>Fagaceae</taxon>
        <taxon>Quercus</taxon>
    </lineage>
</organism>
<feature type="domain" description="Protein kinase" evidence="6">
    <location>
        <begin position="1"/>
        <end position="138"/>
    </location>
</feature>
<dbReference type="InterPro" id="IPR001245">
    <property type="entry name" value="Ser-Thr/Tyr_kinase_cat_dom"/>
</dbReference>
<evidence type="ECO:0000313" key="8">
    <source>
        <dbReference type="Proteomes" id="UP000237347"/>
    </source>
</evidence>
<evidence type="ECO:0000256" key="5">
    <source>
        <dbReference type="ARBA" id="ARBA00022840"/>
    </source>
</evidence>
<dbReference type="PROSITE" id="PS50011">
    <property type="entry name" value="PROTEIN_KINASE_DOM"/>
    <property type="match status" value="1"/>
</dbReference>
<dbReference type="InterPro" id="IPR000719">
    <property type="entry name" value="Prot_kinase_dom"/>
</dbReference>
<dbReference type="EMBL" id="PKMF04000093">
    <property type="protein sequence ID" value="KAK7850974.1"/>
    <property type="molecule type" value="Genomic_DNA"/>
</dbReference>
<keyword evidence="1" id="KW-0723">Serine/threonine-protein kinase</keyword>
<evidence type="ECO:0000256" key="4">
    <source>
        <dbReference type="ARBA" id="ARBA00022777"/>
    </source>
</evidence>
<sequence>MIPNISDFGMARIVGGDQTERNTNKVVGTYGYMAPEYAINGIFLVKSDVFSFGILLLEIISGKENRGWFHLDHSLNIVEHAWKLWKKCRPLELIDTCLEDSGIVSKIVHCLRICFLCLQQHHDDRPNMSLLEPKEPSFFVGRKSPLSSKNQPSSVNEITVGAF</sequence>
<dbReference type="AlphaFoldDB" id="A0AAW0LHK8"/>
<gene>
    <name evidence="7" type="primary">SD11_2</name>
    <name evidence="7" type="ORF">CFP56_043364</name>
</gene>
<dbReference type="Proteomes" id="UP000237347">
    <property type="component" value="Unassembled WGS sequence"/>
</dbReference>
<evidence type="ECO:0000256" key="2">
    <source>
        <dbReference type="ARBA" id="ARBA00022679"/>
    </source>
</evidence>
<keyword evidence="5" id="KW-0067">ATP-binding</keyword>
<dbReference type="GO" id="GO:0005524">
    <property type="term" value="F:ATP binding"/>
    <property type="evidence" value="ECO:0007669"/>
    <property type="project" value="UniProtKB-KW"/>
</dbReference>
<dbReference type="PANTHER" id="PTHR27002">
    <property type="entry name" value="RECEPTOR-LIKE SERINE/THREONINE-PROTEIN KINASE SD1-8"/>
    <property type="match status" value="1"/>
</dbReference>
<accession>A0AAW0LHK8</accession>
<comment type="caution">
    <text evidence="7">The sequence shown here is derived from an EMBL/GenBank/DDBJ whole genome shotgun (WGS) entry which is preliminary data.</text>
</comment>
<dbReference type="GO" id="GO:0005886">
    <property type="term" value="C:plasma membrane"/>
    <property type="evidence" value="ECO:0007669"/>
    <property type="project" value="TreeGrafter"/>
</dbReference>
<evidence type="ECO:0000256" key="1">
    <source>
        <dbReference type="ARBA" id="ARBA00022527"/>
    </source>
</evidence>
<keyword evidence="3" id="KW-0547">Nucleotide-binding</keyword>